<dbReference type="EMBL" id="CAJVPU010015205">
    <property type="protein sequence ID" value="CAG8645229.1"/>
    <property type="molecule type" value="Genomic_DNA"/>
</dbReference>
<proteinExistence type="predicted"/>
<feature type="non-terminal residue" evidence="1">
    <location>
        <position position="1"/>
    </location>
</feature>
<reference evidence="1" key="1">
    <citation type="submission" date="2021-06" db="EMBL/GenBank/DDBJ databases">
        <authorList>
            <person name="Kallberg Y."/>
            <person name="Tangrot J."/>
            <person name="Rosling A."/>
        </authorList>
    </citation>
    <scope>NUCLEOTIDE SEQUENCE</scope>
    <source>
        <strain evidence="1">IL203A</strain>
    </source>
</reference>
<evidence type="ECO:0000313" key="1">
    <source>
        <dbReference type="EMBL" id="CAG8645229.1"/>
    </source>
</evidence>
<dbReference type="Proteomes" id="UP000789702">
    <property type="component" value="Unassembled WGS sequence"/>
</dbReference>
<sequence length="48" mass="5223">MSIQAASLGDIDAIINATRNWKTGKHITALETNITEAITRLTDQIAQL</sequence>
<comment type="caution">
    <text evidence="1">The sequence shown here is derived from an EMBL/GenBank/DDBJ whole genome shotgun (WGS) entry which is preliminary data.</text>
</comment>
<protein>
    <submittedName>
        <fullName evidence="1">6273_t:CDS:1</fullName>
    </submittedName>
</protein>
<gene>
    <name evidence="1" type="ORF">DHETER_LOCUS9029</name>
</gene>
<accession>A0ACA9NAZ7</accession>
<evidence type="ECO:0000313" key="2">
    <source>
        <dbReference type="Proteomes" id="UP000789702"/>
    </source>
</evidence>
<name>A0ACA9NAZ7_9GLOM</name>
<keyword evidence="2" id="KW-1185">Reference proteome</keyword>
<organism evidence="1 2">
    <name type="scientific">Dentiscutata heterogama</name>
    <dbReference type="NCBI Taxonomy" id="1316150"/>
    <lineage>
        <taxon>Eukaryota</taxon>
        <taxon>Fungi</taxon>
        <taxon>Fungi incertae sedis</taxon>
        <taxon>Mucoromycota</taxon>
        <taxon>Glomeromycotina</taxon>
        <taxon>Glomeromycetes</taxon>
        <taxon>Diversisporales</taxon>
        <taxon>Gigasporaceae</taxon>
        <taxon>Dentiscutata</taxon>
    </lineage>
</organism>
<feature type="non-terminal residue" evidence="1">
    <location>
        <position position="48"/>
    </location>
</feature>